<organism evidence="1 2">
    <name type="scientific">Candidatus Pristimantibacillus lignocellulolyticus</name>
    <dbReference type="NCBI Taxonomy" id="2994561"/>
    <lineage>
        <taxon>Bacteria</taxon>
        <taxon>Bacillati</taxon>
        <taxon>Bacillota</taxon>
        <taxon>Bacilli</taxon>
        <taxon>Bacillales</taxon>
        <taxon>Paenibacillaceae</taxon>
        <taxon>Candidatus Pristimantibacillus</taxon>
    </lineage>
</organism>
<dbReference type="KEGG" id="plig:NAG76_10520"/>
<dbReference type="Proteomes" id="UP001056756">
    <property type="component" value="Chromosome"/>
</dbReference>
<protein>
    <recommendedName>
        <fullName evidence="3">General stress protein 17M-like domain-containing protein</fullName>
    </recommendedName>
</protein>
<reference evidence="1" key="1">
    <citation type="submission" date="2022-05" db="EMBL/GenBank/DDBJ databases">
        <title>Novel bacterial taxa in a minimal lignocellulolytic consortium and its capacity to transform plastics disclosed by genome-resolved metagenomics.</title>
        <authorList>
            <person name="Rodriguez C.A.D."/>
            <person name="Diaz-Garcia L."/>
            <person name="Herrera K."/>
            <person name="Tarazona N.A."/>
            <person name="Sproer C."/>
            <person name="Overmann J."/>
            <person name="Jimenez D.J."/>
        </authorList>
    </citation>
    <scope>NUCLEOTIDE SEQUENCE</scope>
    <source>
        <strain evidence="1">MAG5</strain>
    </source>
</reference>
<sequence>MISQVLLFQSQHEVAEALQKLEANGFAKDRLKILVKDLEHSKLLNAETSIHIDLLSEIASANSNGDSDNENIFITPFFVSQASMQIPVNGMPGVIVGDSNEQHGMEALLAYGLNESVASTCLHALRQGQFLLCINNEAVESSLFDSLYMSFSDNDDWIPDTNAVQILNNL</sequence>
<evidence type="ECO:0000313" key="1">
    <source>
        <dbReference type="EMBL" id="URN96622.1"/>
    </source>
</evidence>
<dbReference type="AlphaFoldDB" id="A0A9J6ZKE9"/>
<accession>A0A9J6ZKE9</accession>
<proteinExistence type="predicted"/>
<evidence type="ECO:0008006" key="3">
    <source>
        <dbReference type="Google" id="ProtNLM"/>
    </source>
</evidence>
<name>A0A9J6ZKE9_9BACL</name>
<evidence type="ECO:0000313" key="2">
    <source>
        <dbReference type="Proteomes" id="UP001056756"/>
    </source>
</evidence>
<gene>
    <name evidence="1" type="ORF">NAG76_10520</name>
</gene>
<dbReference type="EMBL" id="CP097899">
    <property type="protein sequence ID" value="URN96622.1"/>
    <property type="molecule type" value="Genomic_DNA"/>
</dbReference>